<dbReference type="SMART" id="SM00054">
    <property type="entry name" value="EFh"/>
    <property type="match status" value="2"/>
</dbReference>
<feature type="domain" description="EF-hand" evidence="2">
    <location>
        <begin position="173"/>
        <end position="208"/>
    </location>
</feature>
<dbReference type="EMBL" id="HBHX01015310">
    <property type="protein sequence ID" value="CAE0107920.1"/>
    <property type="molecule type" value="Transcribed_RNA"/>
</dbReference>
<evidence type="ECO:0000256" key="1">
    <source>
        <dbReference type="ARBA" id="ARBA00022837"/>
    </source>
</evidence>
<dbReference type="Pfam" id="PF13499">
    <property type="entry name" value="EF-hand_7"/>
    <property type="match status" value="1"/>
</dbReference>
<dbReference type="InterPro" id="IPR011992">
    <property type="entry name" value="EF-hand-dom_pair"/>
</dbReference>
<dbReference type="PROSITE" id="PS00018">
    <property type="entry name" value="EF_HAND_1"/>
    <property type="match status" value="1"/>
</dbReference>
<protein>
    <recommendedName>
        <fullName evidence="2">EF-hand domain-containing protein</fullName>
    </recommendedName>
</protein>
<dbReference type="PANTHER" id="PTHR35709">
    <property type="entry name" value="PROTEIN PROTON GRADIENT REGULATION 5, CHLOROPLASTIC"/>
    <property type="match status" value="1"/>
</dbReference>
<sequence>MLSISFCASAFHGSEPLRLQPRLARQSATQAPMVDSWYRAGTRSHQIRMSSDAEDAPEGPKKREAYFCNDEGCWISEQYLCDETGCWIDAAPPPVVLPDGRIFQMDSGVESHEGVKQRTPVPRKTVTSGIFAPAVKASKTVLGEKELNKLRGKVIAEHSKVISAFVDTSESGFGQLVLKQMFEAADKDGDGTLSKEEVREALHALGFKFIKEKQIDMVFERGDLDGNEVIDFEEFVQEAPRTLRSSLIKLAKQNGHDLGFLA</sequence>
<dbReference type="PANTHER" id="PTHR35709:SF1">
    <property type="entry name" value="PROTEIN PROTON GRADIENT REGULATION 5, CHLOROPLASTIC"/>
    <property type="match status" value="1"/>
</dbReference>
<dbReference type="CDD" id="cd00051">
    <property type="entry name" value="EFh"/>
    <property type="match status" value="1"/>
</dbReference>
<dbReference type="SUPFAM" id="SSF47473">
    <property type="entry name" value="EF-hand"/>
    <property type="match status" value="1"/>
</dbReference>
<evidence type="ECO:0000259" key="2">
    <source>
        <dbReference type="PROSITE" id="PS50222"/>
    </source>
</evidence>
<dbReference type="PROSITE" id="PS50222">
    <property type="entry name" value="EF_HAND_2"/>
    <property type="match status" value="2"/>
</dbReference>
<proteinExistence type="predicted"/>
<dbReference type="GO" id="GO:0009644">
    <property type="term" value="P:response to high light intensity"/>
    <property type="evidence" value="ECO:0007669"/>
    <property type="project" value="InterPro"/>
</dbReference>
<dbReference type="Gene3D" id="1.10.238.10">
    <property type="entry name" value="EF-hand"/>
    <property type="match status" value="1"/>
</dbReference>
<dbReference type="AlphaFoldDB" id="A0A7S3EVZ8"/>
<name>A0A7S3EVZ8_9EUKA</name>
<feature type="domain" description="EF-hand" evidence="2">
    <location>
        <begin position="210"/>
        <end position="245"/>
    </location>
</feature>
<dbReference type="GO" id="GO:0009773">
    <property type="term" value="P:photosynthetic electron transport in photosystem I"/>
    <property type="evidence" value="ECO:0007669"/>
    <property type="project" value="InterPro"/>
</dbReference>
<keyword evidence="1" id="KW-0106">Calcium</keyword>
<reference evidence="3" key="1">
    <citation type="submission" date="2021-01" db="EMBL/GenBank/DDBJ databases">
        <authorList>
            <person name="Corre E."/>
            <person name="Pelletier E."/>
            <person name="Niang G."/>
            <person name="Scheremetjew M."/>
            <person name="Finn R."/>
            <person name="Kale V."/>
            <person name="Holt S."/>
            <person name="Cochrane G."/>
            <person name="Meng A."/>
            <person name="Brown T."/>
            <person name="Cohen L."/>
        </authorList>
    </citation>
    <scope>NUCLEOTIDE SEQUENCE</scope>
    <source>
        <strain evidence="3">CCMP281</strain>
    </source>
</reference>
<dbReference type="InterPro" id="IPR002048">
    <property type="entry name" value="EF_hand_dom"/>
</dbReference>
<organism evidence="3">
    <name type="scientific">Haptolina ericina</name>
    <dbReference type="NCBI Taxonomy" id="156174"/>
    <lineage>
        <taxon>Eukaryota</taxon>
        <taxon>Haptista</taxon>
        <taxon>Haptophyta</taxon>
        <taxon>Prymnesiophyceae</taxon>
        <taxon>Prymnesiales</taxon>
        <taxon>Prymnesiaceae</taxon>
        <taxon>Haptolina</taxon>
    </lineage>
</organism>
<accession>A0A7S3EVZ8</accession>
<gene>
    <name evidence="3" type="ORF">HERI1096_LOCUS8579</name>
</gene>
<dbReference type="InterPro" id="IPR018247">
    <property type="entry name" value="EF_Hand_1_Ca_BS"/>
</dbReference>
<evidence type="ECO:0000313" key="3">
    <source>
        <dbReference type="EMBL" id="CAE0107920.1"/>
    </source>
</evidence>
<dbReference type="InterPro" id="IPR037497">
    <property type="entry name" value="PGR5"/>
</dbReference>
<dbReference type="GO" id="GO:0005509">
    <property type="term" value="F:calcium ion binding"/>
    <property type="evidence" value="ECO:0007669"/>
    <property type="project" value="InterPro"/>
</dbReference>